<evidence type="ECO:0000313" key="2">
    <source>
        <dbReference type="EMBL" id="RZF35799.1"/>
    </source>
</evidence>
<feature type="region of interest" description="Disordered" evidence="1">
    <location>
        <begin position="52"/>
        <end position="164"/>
    </location>
</feature>
<protein>
    <submittedName>
        <fullName evidence="2">Uncharacterized protein</fullName>
    </submittedName>
</protein>
<evidence type="ECO:0000256" key="1">
    <source>
        <dbReference type="SAM" id="MobiDB-lite"/>
    </source>
</evidence>
<dbReference type="EMBL" id="QKKF02027490">
    <property type="protein sequence ID" value="RZF35799.1"/>
    <property type="molecule type" value="Genomic_DNA"/>
</dbReference>
<proteinExistence type="predicted"/>
<dbReference type="AlphaFoldDB" id="A0A482WQB4"/>
<reference evidence="2 3" key="1">
    <citation type="journal article" date="2017" name="Gigascience">
        <title>Genome sequence of the small brown planthopper, Laodelphax striatellus.</title>
        <authorList>
            <person name="Zhu J."/>
            <person name="Jiang F."/>
            <person name="Wang X."/>
            <person name="Yang P."/>
            <person name="Bao Y."/>
            <person name="Zhao W."/>
            <person name="Wang W."/>
            <person name="Lu H."/>
            <person name="Wang Q."/>
            <person name="Cui N."/>
            <person name="Li J."/>
            <person name="Chen X."/>
            <person name="Luo L."/>
            <person name="Yu J."/>
            <person name="Kang L."/>
            <person name="Cui F."/>
        </authorList>
    </citation>
    <scope>NUCLEOTIDE SEQUENCE [LARGE SCALE GENOMIC DNA]</scope>
    <source>
        <strain evidence="2">Lst14</strain>
    </source>
</reference>
<accession>A0A482WQB4</accession>
<dbReference type="Proteomes" id="UP000291343">
    <property type="component" value="Unassembled WGS sequence"/>
</dbReference>
<name>A0A482WQB4_LAOST</name>
<evidence type="ECO:0000313" key="3">
    <source>
        <dbReference type="Proteomes" id="UP000291343"/>
    </source>
</evidence>
<keyword evidence="3" id="KW-1185">Reference proteome</keyword>
<sequence length="164" mass="17934">MEMSDHSKDARKSLVENYIKFKRGIMQLDFNPSAFDEIDISTKSVVEKVIKAIGKLPKTKRRSSTKSRSSDDEDADVRHAPKSRRTSGGSSSRVNKRRSSTKSKSSDDEDADVSYTPRSERKSGGSNPESGKKSSSKNGESSSTAPGVPVTRRSSRSSVANEDD</sequence>
<organism evidence="2 3">
    <name type="scientific">Laodelphax striatellus</name>
    <name type="common">Small brown planthopper</name>
    <name type="synonym">Delphax striatella</name>
    <dbReference type="NCBI Taxonomy" id="195883"/>
    <lineage>
        <taxon>Eukaryota</taxon>
        <taxon>Metazoa</taxon>
        <taxon>Ecdysozoa</taxon>
        <taxon>Arthropoda</taxon>
        <taxon>Hexapoda</taxon>
        <taxon>Insecta</taxon>
        <taxon>Pterygota</taxon>
        <taxon>Neoptera</taxon>
        <taxon>Paraneoptera</taxon>
        <taxon>Hemiptera</taxon>
        <taxon>Auchenorrhyncha</taxon>
        <taxon>Fulgoroidea</taxon>
        <taxon>Delphacidae</taxon>
        <taxon>Criomorphinae</taxon>
        <taxon>Laodelphax</taxon>
    </lineage>
</organism>
<gene>
    <name evidence="2" type="ORF">LSTR_LSTR009215</name>
</gene>
<dbReference type="InParanoid" id="A0A482WQB4"/>
<comment type="caution">
    <text evidence="2">The sequence shown here is derived from an EMBL/GenBank/DDBJ whole genome shotgun (WGS) entry which is preliminary data.</text>
</comment>